<reference evidence="1" key="1">
    <citation type="journal article" date="2021" name="Open Biol.">
        <title>Shared evolutionary footprints suggest mitochondrial oxidative damage underlies multiple complex I losses in fungi.</title>
        <authorList>
            <person name="Schikora-Tamarit M.A."/>
            <person name="Marcet-Houben M."/>
            <person name="Nosek J."/>
            <person name="Gabaldon T."/>
        </authorList>
    </citation>
    <scope>NUCLEOTIDE SEQUENCE</scope>
    <source>
        <strain evidence="1">CBS6075</strain>
    </source>
</reference>
<name>A0A9P8T484_9ASCO</name>
<dbReference type="Proteomes" id="UP000769157">
    <property type="component" value="Unassembled WGS sequence"/>
</dbReference>
<reference evidence="1" key="2">
    <citation type="submission" date="2021-01" db="EMBL/GenBank/DDBJ databases">
        <authorList>
            <person name="Schikora-Tamarit M.A."/>
        </authorList>
    </citation>
    <scope>NUCLEOTIDE SEQUENCE</scope>
    <source>
        <strain evidence="1">CBS6075</strain>
    </source>
</reference>
<evidence type="ECO:0000313" key="2">
    <source>
        <dbReference type="Proteomes" id="UP000769157"/>
    </source>
</evidence>
<keyword evidence="2" id="KW-1185">Reference proteome</keyword>
<organism evidence="1 2">
    <name type="scientific">Ogataea philodendri</name>
    <dbReference type="NCBI Taxonomy" id="1378263"/>
    <lineage>
        <taxon>Eukaryota</taxon>
        <taxon>Fungi</taxon>
        <taxon>Dikarya</taxon>
        <taxon>Ascomycota</taxon>
        <taxon>Saccharomycotina</taxon>
        <taxon>Pichiomycetes</taxon>
        <taxon>Pichiales</taxon>
        <taxon>Pichiaceae</taxon>
        <taxon>Ogataea</taxon>
    </lineage>
</organism>
<sequence>MIANFSELHHHVHQRISLGLVVVAVVDLFVAVDEIHDVDLGSQHSIQLFLSVCEIAEHVHLNLIAKLALDILLDTTKHERFKNHMESTKLLFV</sequence>
<dbReference type="AlphaFoldDB" id="A0A9P8T484"/>
<evidence type="ECO:0000313" key="1">
    <source>
        <dbReference type="EMBL" id="KAH3665673.1"/>
    </source>
</evidence>
<proteinExistence type="predicted"/>
<protein>
    <submittedName>
        <fullName evidence="1">Uncharacterized protein</fullName>
    </submittedName>
</protein>
<comment type="caution">
    <text evidence="1">The sequence shown here is derived from an EMBL/GenBank/DDBJ whole genome shotgun (WGS) entry which is preliminary data.</text>
</comment>
<accession>A0A9P8T484</accession>
<dbReference type="RefSeq" id="XP_046060877.1">
    <property type="nucleotide sequence ID" value="XM_046204877.1"/>
</dbReference>
<dbReference type="GeneID" id="70235826"/>
<dbReference type="EMBL" id="JAEUBE010000295">
    <property type="protein sequence ID" value="KAH3665673.1"/>
    <property type="molecule type" value="Genomic_DNA"/>
</dbReference>
<gene>
    <name evidence="1" type="ORF">OGAPHI_003861</name>
</gene>